<dbReference type="AlphaFoldDB" id="A0A2T7DA08"/>
<sequence length="51" mass="5806">MHIFLVTHSSGRCLYIQTTLIEGESINCSSSGDHCVPYTYLTLNEFCILMY</sequence>
<name>A0A2T7DA08_9POAL</name>
<accession>A0A2T7DA08</accession>
<reference evidence="1 2" key="1">
    <citation type="submission" date="2018-04" db="EMBL/GenBank/DDBJ databases">
        <title>WGS assembly of Panicum hallii var. hallii HAL2.</title>
        <authorList>
            <person name="Lovell J."/>
            <person name="Jenkins J."/>
            <person name="Lowry D."/>
            <person name="Mamidi S."/>
            <person name="Sreedasyam A."/>
            <person name="Weng X."/>
            <person name="Barry K."/>
            <person name="Bonette J."/>
            <person name="Campitelli B."/>
            <person name="Daum C."/>
            <person name="Gordon S."/>
            <person name="Gould B."/>
            <person name="Lipzen A."/>
            <person name="MacQueen A."/>
            <person name="Palacio-Mejia J."/>
            <person name="Plott C."/>
            <person name="Shakirov E."/>
            <person name="Shu S."/>
            <person name="Yoshinaga Y."/>
            <person name="Zane M."/>
            <person name="Rokhsar D."/>
            <person name="Grimwood J."/>
            <person name="Schmutz J."/>
            <person name="Juenger T."/>
        </authorList>
    </citation>
    <scope>NUCLEOTIDE SEQUENCE [LARGE SCALE GENOMIC DNA]</scope>
    <source>
        <strain evidence="2">cv. HAL2</strain>
    </source>
</reference>
<evidence type="ECO:0000313" key="2">
    <source>
        <dbReference type="Proteomes" id="UP000244336"/>
    </source>
</evidence>
<dbReference type="Gramene" id="PUZ52429">
    <property type="protein sequence ID" value="PUZ52429"/>
    <property type="gene ID" value="GQ55_6G269200"/>
</dbReference>
<protein>
    <submittedName>
        <fullName evidence="1">Uncharacterized protein</fullName>
    </submittedName>
</protein>
<evidence type="ECO:0000313" key="1">
    <source>
        <dbReference type="EMBL" id="PUZ52429.1"/>
    </source>
</evidence>
<organism evidence="1 2">
    <name type="scientific">Panicum hallii var. hallii</name>
    <dbReference type="NCBI Taxonomy" id="1504633"/>
    <lineage>
        <taxon>Eukaryota</taxon>
        <taxon>Viridiplantae</taxon>
        <taxon>Streptophyta</taxon>
        <taxon>Embryophyta</taxon>
        <taxon>Tracheophyta</taxon>
        <taxon>Spermatophyta</taxon>
        <taxon>Magnoliopsida</taxon>
        <taxon>Liliopsida</taxon>
        <taxon>Poales</taxon>
        <taxon>Poaceae</taxon>
        <taxon>PACMAD clade</taxon>
        <taxon>Panicoideae</taxon>
        <taxon>Panicodae</taxon>
        <taxon>Paniceae</taxon>
        <taxon>Panicinae</taxon>
        <taxon>Panicum</taxon>
        <taxon>Panicum sect. Panicum</taxon>
    </lineage>
</organism>
<dbReference type="Proteomes" id="UP000244336">
    <property type="component" value="Chromosome 6"/>
</dbReference>
<keyword evidence="2" id="KW-1185">Reference proteome</keyword>
<proteinExistence type="predicted"/>
<gene>
    <name evidence="1" type="ORF">GQ55_6G269200</name>
</gene>
<dbReference type="EMBL" id="CM009754">
    <property type="protein sequence ID" value="PUZ52429.1"/>
    <property type="molecule type" value="Genomic_DNA"/>
</dbReference>